<name>A0AAV9M9F9_9SOLN</name>
<dbReference type="Proteomes" id="UP001311915">
    <property type="component" value="Unassembled WGS sequence"/>
</dbReference>
<sequence length="122" mass="13353">MIQAALDDAVKPLSTTIDALAARISMCEHDQGAIEEVKALKATIAELRRDMDYLKSTDMSMIFGTVEIPDVLKMLQTTIGHGDGIEHTVDPESEVETDKEMFERAAADDIAETKEIMIDAAV</sequence>
<comment type="caution">
    <text evidence="2">The sequence shown here is derived from an EMBL/GenBank/DDBJ whole genome shotgun (WGS) entry which is preliminary data.</text>
</comment>
<dbReference type="EMBL" id="JAWPEI010000002">
    <property type="protein sequence ID" value="KAK4733814.1"/>
    <property type="molecule type" value="Genomic_DNA"/>
</dbReference>
<accession>A0AAV9M9F9</accession>
<protein>
    <recommendedName>
        <fullName evidence="4">Polyprotein protein</fullName>
    </recommendedName>
</protein>
<organism evidence="2 3">
    <name type="scientific">Solanum pinnatisectum</name>
    <name type="common">tansyleaf nightshade</name>
    <dbReference type="NCBI Taxonomy" id="50273"/>
    <lineage>
        <taxon>Eukaryota</taxon>
        <taxon>Viridiplantae</taxon>
        <taxon>Streptophyta</taxon>
        <taxon>Embryophyta</taxon>
        <taxon>Tracheophyta</taxon>
        <taxon>Spermatophyta</taxon>
        <taxon>Magnoliopsida</taxon>
        <taxon>eudicotyledons</taxon>
        <taxon>Gunneridae</taxon>
        <taxon>Pentapetalae</taxon>
        <taxon>asterids</taxon>
        <taxon>lamiids</taxon>
        <taxon>Solanales</taxon>
        <taxon>Solanaceae</taxon>
        <taxon>Solanoideae</taxon>
        <taxon>Solaneae</taxon>
        <taxon>Solanum</taxon>
    </lineage>
</organism>
<evidence type="ECO:0008006" key="4">
    <source>
        <dbReference type="Google" id="ProtNLM"/>
    </source>
</evidence>
<reference evidence="2 3" key="1">
    <citation type="submission" date="2023-10" db="EMBL/GenBank/DDBJ databases">
        <title>Genome-Wide Identification Analysis in wild type Solanum Pinnatisectum Reveals Some Genes Defensing Phytophthora Infestans.</title>
        <authorList>
            <person name="Sun C."/>
        </authorList>
    </citation>
    <scope>NUCLEOTIDE SEQUENCE [LARGE SCALE GENOMIC DNA]</scope>
    <source>
        <strain evidence="2">LQN</strain>
        <tissue evidence="2">Leaf</tissue>
    </source>
</reference>
<evidence type="ECO:0000313" key="2">
    <source>
        <dbReference type="EMBL" id="KAK4733814.1"/>
    </source>
</evidence>
<dbReference type="AlphaFoldDB" id="A0AAV9M9F9"/>
<gene>
    <name evidence="2" type="ORF">R3W88_008075</name>
</gene>
<feature type="coiled-coil region" evidence="1">
    <location>
        <begin position="30"/>
        <end position="57"/>
    </location>
</feature>
<evidence type="ECO:0000256" key="1">
    <source>
        <dbReference type="SAM" id="Coils"/>
    </source>
</evidence>
<keyword evidence="1" id="KW-0175">Coiled coil</keyword>
<evidence type="ECO:0000313" key="3">
    <source>
        <dbReference type="Proteomes" id="UP001311915"/>
    </source>
</evidence>
<keyword evidence="3" id="KW-1185">Reference proteome</keyword>
<proteinExistence type="predicted"/>